<protein>
    <submittedName>
        <fullName evidence="2">Uncharacterized protein</fullName>
    </submittedName>
</protein>
<feature type="region of interest" description="Disordered" evidence="1">
    <location>
        <begin position="192"/>
        <end position="238"/>
    </location>
</feature>
<feature type="compositionally biased region" description="Polar residues" evidence="1">
    <location>
        <begin position="274"/>
        <end position="286"/>
    </location>
</feature>
<gene>
    <name evidence="2" type="ORF">A9F13_07g01551</name>
</gene>
<feature type="compositionally biased region" description="Polar residues" evidence="1">
    <location>
        <begin position="32"/>
        <end position="42"/>
    </location>
</feature>
<proteinExistence type="predicted"/>
<reference evidence="2 3" key="1">
    <citation type="submission" date="2017-04" db="EMBL/GenBank/DDBJ databases">
        <title>Draft genome of the yeast Clavispora lusitaniae type strain CBS 6936.</title>
        <authorList>
            <person name="Durrens P."/>
            <person name="Klopp C."/>
            <person name="Biteau N."/>
            <person name="Fitton-Ouhabi V."/>
            <person name="Dementhon K."/>
            <person name="Accoceberry I."/>
            <person name="Sherman D.J."/>
            <person name="Noel T."/>
        </authorList>
    </citation>
    <scope>NUCLEOTIDE SEQUENCE [LARGE SCALE GENOMIC DNA]</scope>
    <source>
        <strain evidence="2 3">CBS 6936</strain>
    </source>
</reference>
<feature type="compositionally biased region" description="Low complexity" evidence="1">
    <location>
        <begin position="449"/>
        <end position="460"/>
    </location>
</feature>
<sequence length="486" mass="53015">MELEAPPSVLSTPIKKIRNLTLNSPSSPLSNFAKTSPRSQNAVRYPSMSDLPASDPIFSSMVEKGYSQTISNKVLLELDNRANEITTRIASKPLPTKKKRYSGVHRPLFAKMESISAHYAATRAQKEPSPQKEYSGSATKKRRTLNGPEEIFGDLAADDESPVRWRDADLTTNMDIDSSDPSLLRQGLLTTEKPHLEPVSQIPAPSVPFGRSSPFSTRSSLSPSRNNRISPSKGSMNLNGLLNDDSAFVKPAVPKSRQSSLQMAGVSPGYYRNTSFSPLQSGQSNSDLHKMSHGSLQKKSSIPSLQKKTSIPSLQKKPSIPTLQKKPSIPSLQKKTSIPTLQKKPSVPSLSKKSSVASPKKSTSVASLQKPPLMAKNISSQSLRTVSSPKPLCESTSRTKDMSITPSPSGGLRSHFASHTLQKQPSSTSLRSNVTIPKPFSLYDKPTVSSSQKSLNSSVSNRTLEDARSASQRSLNRFQRFKNRFS</sequence>
<dbReference type="AlphaFoldDB" id="A0AA91PZS5"/>
<evidence type="ECO:0000313" key="2">
    <source>
        <dbReference type="EMBL" id="OVF08693.1"/>
    </source>
</evidence>
<feature type="compositionally biased region" description="Polar residues" evidence="1">
    <location>
        <begin position="417"/>
        <end position="435"/>
    </location>
</feature>
<feature type="region of interest" description="Disordered" evidence="1">
    <location>
        <begin position="274"/>
        <end position="486"/>
    </location>
</feature>
<feature type="compositionally biased region" description="Low complexity" evidence="1">
    <location>
        <begin position="22"/>
        <end position="31"/>
    </location>
</feature>
<feature type="compositionally biased region" description="Polar residues" evidence="1">
    <location>
        <begin position="330"/>
        <end position="340"/>
    </location>
</feature>
<feature type="compositionally biased region" description="Low complexity" evidence="1">
    <location>
        <begin position="208"/>
        <end position="232"/>
    </location>
</feature>
<organism evidence="2 3">
    <name type="scientific">Clavispora lusitaniae</name>
    <name type="common">Candida lusitaniae</name>
    <dbReference type="NCBI Taxonomy" id="36911"/>
    <lineage>
        <taxon>Eukaryota</taxon>
        <taxon>Fungi</taxon>
        <taxon>Dikarya</taxon>
        <taxon>Ascomycota</taxon>
        <taxon>Saccharomycotina</taxon>
        <taxon>Pichiomycetes</taxon>
        <taxon>Metschnikowiaceae</taxon>
        <taxon>Clavispora</taxon>
    </lineage>
</organism>
<evidence type="ECO:0000313" key="3">
    <source>
        <dbReference type="Proteomes" id="UP000195602"/>
    </source>
</evidence>
<dbReference type="Proteomes" id="UP000195602">
    <property type="component" value="Unassembled WGS sequence"/>
</dbReference>
<dbReference type="EMBL" id="LYUB02000007">
    <property type="protein sequence ID" value="OVF08693.1"/>
    <property type="molecule type" value="Genomic_DNA"/>
</dbReference>
<evidence type="ECO:0000256" key="1">
    <source>
        <dbReference type="SAM" id="MobiDB-lite"/>
    </source>
</evidence>
<dbReference type="KEGG" id="clus:A9F13_07g01551"/>
<feature type="compositionally biased region" description="Low complexity" evidence="1">
    <location>
        <begin position="343"/>
        <end position="367"/>
    </location>
</feature>
<accession>A0AA91PZS5</accession>
<feature type="compositionally biased region" description="Polar residues" evidence="1">
    <location>
        <begin position="377"/>
        <end position="388"/>
    </location>
</feature>
<name>A0AA91PZS5_CLALS</name>
<feature type="compositionally biased region" description="Polar residues" evidence="1">
    <location>
        <begin position="294"/>
        <end position="313"/>
    </location>
</feature>
<comment type="caution">
    <text evidence="2">The sequence shown here is derived from an EMBL/GenBank/DDBJ whole genome shotgun (WGS) entry which is preliminary data.</text>
</comment>
<feature type="region of interest" description="Disordered" evidence="1">
    <location>
        <begin position="120"/>
        <end position="158"/>
    </location>
</feature>
<feature type="region of interest" description="Disordered" evidence="1">
    <location>
        <begin position="21"/>
        <end position="50"/>
    </location>
</feature>